<dbReference type="EMBL" id="JBHUHV010000053">
    <property type="protein sequence ID" value="MFD2068342.1"/>
    <property type="molecule type" value="Genomic_DNA"/>
</dbReference>
<dbReference type="CDD" id="cd04701">
    <property type="entry name" value="Asparaginase_2"/>
    <property type="match status" value="1"/>
</dbReference>
<reference evidence="2" key="1">
    <citation type="journal article" date="2019" name="Int. J. Syst. Evol. Microbiol.">
        <title>The Global Catalogue of Microorganisms (GCM) 10K type strain sequencing project: providing services to taxonomists for standard genome sequencing and annotation.</title>
        <authorList>
            <consortium name="The Broad Institute Genomics Platform"/>
            <consortium name="The Broad Institute Genome Sequencing Center for Infectious Disease"/>
            <person name="Wu L."/>
            <person name="Ma J."/>
        </authorList>
    </citation>
    <scope>NUCLEOTIDE SEQUENCE [LARGE SCALE GENOMIC DNA]</scope>
    <source>
        <strain evidence="2">JCM 16545</strain>
    </source>
</reference>
<dbReference type="RefSeq" id="WP_229959308.1">
    <property type="nucleotide sequence ID" value="NZ_JAJJWI010000005.1"/>
</dbReference>
<dbReference type="Pfam" id="PF01112">
    <property type="entry name" value="Asparaginase_2"/>
    <property type="match status" value="1"/>
</dbReference>
<organism evidence="1 2">
    <name type="scientific">Pontibacter silvestris</name>
    <dbReference type="NCBI Taxonomy" id="2305183"/>
    <lineage>
        <taxon>Bacteria</taxon>
        <taxon>Pseudomonadati</taxon>
        <taxon>Bacteroidota</taxon>
        <taxon>Cytophagia</taxon>
        <taxon>Cytophagales</taxon>
        <taxon>Hymenobacteraceae</taxon>
        <taxon>Pontibacter</taxon>
    </lineage>
</organism>
<dbReference type="Proteomes" id="UP001597369">
    <property type="component" value="Unassembled WGS sequence"/>
</dbReference>
<dbReference type="SUPFAM" id="SSF56235">
    <property type="entry name" value="N-terminal nucleophile aminohydrolases (Ntn hydrolases)"/>
    <property type="match status" value="1"/>
</dbReference>
<evidence type="ECO:0000313" key="1">
    <source>
        <dbReference type="EMBL" id="MFD2068342.1"/>
    </source>
</evidence>
<dbReference type="Gene3D" id="3.60.20.30">
    <property type="entry name" value="(Glycosyl)asparaginase"/>
    <property type="match status" value="1"/>
</dbReference>
<dbReference type="InterPro" id="IPR029055">
    <property type="entry name" value="Ntn_hydrolases_N"/>
</dbReference>
<protein>
    <submittedName>
        <fullName evidence="1">Isoaspartyl peptidase/L-asparaginase family protein</fullName>
    </submittedName>
</protein>
<name>A0ABW4X019_9BACT</name>
<dbReference type="PANTHER" id="PTHR10188:SF6">
    <property type="entry name" value="N(4)-(BETA-N-ACETYLGLUCOSAMINYL)-L-ASPARAGINASE"/>
    <property type="match status" value="1"/>
</dbReference>
<keyword evidence="2" id="KW-1185">Reference proteome</keyword>
<dbReference type="PANTHER" id="PTHR10188">
    <property type="entry name" value="L-ASPARAGINASE"/>
    <property type="match status" value="1"/>
</dbReference>
<sequence length="306" mass="32878">MEKFAIAIHAGAQNMDKKKVNPDKDRAYRNGLETALQAGWEILAKRGSAVDAVEAAVRSMEENPLFNAGIGSSLTKDGDIEFDAAIMEGKGLQAGAIGGVHYIQYPISLARIVMDTSKHTFLSGTGAEEYALKYNLPFRAPEYFKTDEKEEALQEELALKNEHDTVGAVALDQNGNLAAATSTGGLTGQLKGRIGDSPILGGGTYANNEVCAVSCTGDGEVIMRGVLAHEVYALVKYGNEDIRNAAQKAIEVYDKNLQGDKGLIAIDPKGNVSLAFNTTMMKRAYRINNGEMVVALWKEDKDGISN</sequence>
<accession>A0ABW4X019</accession>
<evidence type="ECO:0000313" key="2">
    <source>
        <dbReference type="Proteomes" id="UP001597369"/>
    </source>
</evidence>
<proteinExistence type="predicted"/>
<comment type="caution">
    <text evidence="1">The sequence shown here is derived from an EMBL/GenBank/DDBJ whole genome shotgun (WGS) entry which is preliminary data.</text>
</comment>
<dbReference type="InterPro" id="IPR000246">
    <property type="entry name" value="Peptidase_T2"/>
</dbReference>
<gene>
    <name evidence="1" type="ORF">ACFSKU_15745</name>
</gene>